<dbReference type="SUPFAM" id="SSF48264">
    <property type="entry name" value="Cytochrome P450"/>
    <property type="match status" value="1"/>
</dbReference>
<dbReference type="PANTHER" id="PTHR46696">
    <property type="entry name" value="P450, PUTATIVE (EUROFUNG)-RELATED"/>
    <property type="match status" value="1"/>
</dbReference>
<dbReference type="InterPro" id="IPR036396">
    <property type="entry name" value="Cyt_P450_sf"/>
</dbReference>
<evidence type="ECO:0000313" key="4">
    <source>
        <dbReference type="Proteomes" id="UP000253303"/>
    </source>
</evidence>
<keyword evidence="2" id="KW-0408">Iron</keyword>
<evidence type="ECO:0000256" key="2">
    <source>
        <dbReference type="RuleBase" id="RU000461"/>
    </source>
</evidence>
<keyword evidence="2" id="KW-0560">Oxidoreductase</keyword>
<keyword evidence="4" id="KW-1185">Reference proteome</keyword>
<dbReference type="EMBL" id="QMEY01000027">
    <property type="protein sequence ID" value="RBQ14942.1"/>
    <property type="molecule type" value="Genomic_DNA"/>
</dbReference>
<keyword evidence="2" id="KW-0349">Heme</keyword>
<comment type="caution">
    <text evidence="3">The sequence shown here is derived from an EMBL/GenBank/DDBJ whole genome shotgun (WGS) entry which is preliminary data.</text>
</comment>
<dbReference type="GO" id="GO:0004497">
    <property type="term" value="F:monooxygenase activity"/>
    <property type="evidence" value="ECO:0007669"/>
    <property type="project" value="UniProtKB-KW"/>
</dbReference>
<reference evidence="3 4" key="1">
    <citation type="submission" date="2018-06" db="EMBL/GenBank/DDBJ databases">
        <title>Sphaerisporangium craniellae sp. nov., isolated from a marine sponge in the South China Sea.</title>
        <authorList>
            <person name="Li L."/>
        </authorList>
    </citation>
    <scope>NUCLEOTIDE SEQUENCE [LARGE SCALE GENOMIC DNA]</scope>
    <source>
        <strain evidence="3 4">LHW63015</strain>
    </source>
</reference>
<dbReference type="OrthoDB" id="4133219at2"/>
<evidence type="ECO:0000313" key="3">
    <source>
        <dbReference type="EMBL" id="RBQ14942.1"/>
    </source>
</evidence>
<dbReference type="Pfam" id="PF00067">
    <property type="entry name" value="p450"/>
    <property type="match status" value="1"/>
</dbReference>
<dbReference type="Gene3D" id="1.10.630.10">
    <property type="entry name" value="Cytochrome P450"/>
    <property type="match status" value="1"/>
</dbReference>
<dbReference type="GO" id="GO:0005506">
    <property type="term" value="F:iron ion binding"/>
    <property type="evidence" value="ECO:0007669"/>
    <property type="project" value="InterPro"/>
</dbReference>
<dbReference type="InterPro" id="IPR017972">
    <property type="entry name" value="Cyt_P450_CS"/>
</dbReference>
<dbReference type="Proteomes" id="UP000253303">
    <property type="component" value="Unassembled WGS sequence"/>
</dbReference>
<dbReference type="AlphaFoldDB" id="A0A366LP61"/>
<dbReference type="RefSeq" id="WP_158578926.1">
    <property type="nucleotide sequence ID" value="NZ_QMEY01000027.1"/>
</dbReference>
<gene>
    <name evidence="3" type="ORF">DP939_37780</name>
</gene>
<dbReference type="GO" id="GO:0016705">
    <property type="term" value="F:oxidoreductase activity, acting on paired donors, with incorporation or reduction of molecular oxygen"/>
    <property type="evidence" value="ECO:0007669"/>
    <property type="project" value="InterPro"/>
</dbReference>
<dbReference type="PRINTS" id="PR00359">
    <property type="entry name" value="BP450"/>
</dbReference>
<dbReference type="PROSITE" id="PS00086">
    <property type="entry name" value="CYTOCHROME_P450"/>
    <property type="match status" value="1"/>
</dbReference>
<accession>A0A366LP61</accession>
<proteinExistence type="inferred from homology"/>
<evidence type="ECO:0000256" key="1">
    <source>
        <dbReference type="ARBA" id="ARBA00010617"/>
    </source>
</evidence>
<dbReference type="InterPro" id="IPR001128">
    <property type="entry name" value="Cyt_P450"/>
</dbReference>
<comment type="similarity">
    <text evidence="1 2">Belongs to the cytochrome P450 family.</text>
</comment>
<dbReference type="InterPro" id="IPR002397">
    <property type="entry name" value="Cyt_P450_B"/>
</dbReference>
<dbReference type="PANTHER" id="PTHR46696:SF1">
    <property type="entry name" value="CYTOCHROME P450 YJIB-RELATED"/>
    <property type="match status" value="1"/>
</dbReference>
<sequence length="391" mass="42562">MTWIDDITLDELEADPYPIWARLRREAPVAYVPAVGGWFVTRRDDVLATRRMRQIGVATALPRMERTLGMPNVLMVDGPAHTDLRAAIDPLLLPKAVPAYAEDLIRPIAASAVGALPDSGEVELMETFELVSCLAVARLVGLDVDGPTLRRWFQSLAGGIANVAMLPGPFGESDRAIQEMRAAVDPLLDRLEHEPDDGMLAHMLYAGRPPGDPRPRAHIHSSILVVIAGGAQEPGHLAGTTVHGLLGRPEQMRRVLADPGLIPRAMDEALRWEAMLPIVDRQATADLVLGGREIAEGDLIEVCVGSANRDEAHVEHPDVFDLDRDAPAHVSFGIGAHVCAGRNFGREVARITLDELTARYAGLDPVEHKPVRVRGFTMRAPKELYVSVTAR</sequence>
<dbReference type="GO" id="GO:0020037">
    <property type="term" value="F:heme binding"/>
    <property type="evidence" value="ECO:0007669"/>
    <property type="project" value="InterPro"/>
</dbReference>
<protein>
    <submittedName>
        <fullName evidence="3">Cytochrome P450</fullName>
    </submittedName>
</protein>
<name>A0A366LP61_9ACTN</name>
<keyword evidence="2" id="KW-0479">Metal-binding</keyword>
<organism evidence="3 4">
    <name type="scientific">Spongiactinospora rosea</name>
    <dbReference type="NCBI Taxonomy" id="2248750"/>
    <lineage>
        <taxon>Bacteria</taxon>
        <taxon>Bacillati</taxon>
        <taxon>Actinomycetota</taxon>
        <taxon>Actinomycetes</taxon>
        <taxon>Streptosporangiales</taxon>
        <taxon>Streptosporangiaceae</taxon>
        <taxon>Spongiactinospora</taxon>
    </lineage>
</organism>
<keyword evidence="2" id="KW-0503">Monooxygenase</keyword>